<evidence type="ECO:0000256" key="4">
    <source>
        <dbReference type="ARBA" id="ARBA00022605"/>
    </source>
</evidence>
<evidence type="ECO:0000256" key="2">
    <source>
        <dbReference type="ARBA" id="ARBA00005135"/>
    </source>
</evidence>
<dbReference type="EMBL" id="BRXZ01000742">
    <property type="protein sequence ID" value="GMH52582.1"/>
    <property type="molecule type" value="Genomic_DNA"/>
</dbReference>
<dbReference type="GO" id="GO:0006564">
    <property type="term" value="P:L-serine biosynthetic process"/>
    <property type="evidence" value="ECO:0007669"/>
    <property type="project" value="UniProtKB-KW"/>
</dbReference>
<dbReference type="EC" id="3.1.3.3" evidence="3"/>
<evidence type="ECO:0000256" key="5">
    <source>
        <dbReference type="ARBA" id="ARBA00022723"/>
    </source>
</evidence>
<dbReference type="PANTHER" id="PTHR43344:SF2">
    <property type="entry name" value="PHOSPHOSERINE PHOSPHATASE"/>
    <property type="match status" value="1"/>
</dbReference>
<dbReference type="GO" id="GO:0005737">
    <property type="term" value="C:cytoplasm"/>
    <property type="evidence" value="ECO:0007669"/>
    <property type="project" value="TreeGrafter"/>
</dbReference>
<dbReference type="Proteomes" id="UP001165082">
    <property type="component" value="Unassembled WGS sequence"/>
</dbReference>
<evidence type="ECO:0000256" key="7">
    <source>
        <dbReference type="ARBA" id="ARBA00022842"/>
    </source>
</evidence>
<comment type="cofactor">
    <cofactor evidence="1">
        <name>Mg(2+)</name>
        <dbReference type="ChEBI" id="CHEBI:18420"/>
    </cofactor>
</comment>
<comment type="pathway">
    <text evidence="2">Amino-acid biosynthesis; L-serine biosynthesis; L-serine from 3-phospho-D-glycerate: step 3/3.</text>
</comment>
<organism evidence="9 10">
    <name type="scientific">Triparma retinervis</name>
    <dbReference type="NCBI Taxonomy" id="2557542"/>
    <lineage>
        <taxon>Eukaryota</taxon>
        <taxon>Sar</taxon>
        <taxon>Stramenopiles</taxon>
        <taxon>Ochrophyta</taxon>
        <taxon>Bolidophyceae</taxon>
        <taxon>Parmales</taxon>
        <taxon>Triparmaceae</taxon>
        <taxon>Triparma</taxon>
    </lineage>
</organism>
<dbReference type="InterPro" id="IPR050582">
    <property type="entry name" value="HAD-like_SerB"/>
</dbReference>
<dbReference type="PANTHER" id="PTHR43344">
    <property type="entry name" value="PHOSPHOSERINE PHOSPHATASE"/>
    <property type="match status" value="1"/>
</dbReference>
<dbReference type="InterPro" id="IPR036412">
    <property type="entry name" value="HAD-like_sf"/>
</dbReference>
<dbReference type="Gene3D" id="3.40.50.1000">
    <property type="entry name" value="HAD superfamily/HAD-like"/>
    <property type="match status" value="1"/>
</dbReference>
<evidence type="ECO:0000313" key="9">
    <source>
        <dbReference type="EMBL" id="GMH52582.1"/>
    </source>
</evidence>
<feature type="non-terminal residue" evidence="9">
    <location>
        <position position="1"/>
    </location>
</feature>
<dbReference type="Gene3D" id="1.10.150.210">
    <property type="entry name" value="Phosphoserine phosphatase, domain 2"/>
    <property type="match status" value="1"/>
</dbReference>
<dbReference type="OrthoDB" id="27226at2759"/>
<dbReference type="FunFam" id="1.10.150.210:FF:000003">
    <property type="entry name" value="Phosphoserine phosphatase SerB"/>
    <property type="match status" value="1"/>
</dbReference>
<dbReference type="Pfam" id="PF00702">
    <property type="entry name" value="Hydrolase"/>
    <property type="match status" value="1"/>
</dbReference>
<dbReference type="GO" id="GO:0000287">
    <property type="term" value="F:magnesium ion binding"/>
    <property type="evidence" value="ECO:0007669"/>
    <property type="project" value="TreeGrafter"/>
</dbReference>
<keyword evidence="6" id="KW-0378">Hydrolase</keyword>
<dbReference type="SUPFAM" id="SSF56784">
    <property type="entry name" value="HAD-like"/>
    <property type="match status" value="1"/>
</dbReference>
<evidence type="ECO:0000256" key="6">
    <source>
        <dbReference type="ARBA" id="ARBA00022801"/>
    </source>
</evidence>
<keyword evidence="4" id="KW-0028">Amino-acid biosynthesis</keyword>
<keyword evidence="8" id="KW-0718">Serine biosynthesis</keyword>
<evidence type="ECO:0000313" key="10">
    <source>
        <dbReference type="Proteomes" id="UP001165082"/>
    </source>
</evidence>
<name>A0A9W6ZJS6_9STRA</name>
<reference evidence="9" key="1">
    <citation type="submission" date="2022-07" db="EMBL/GenBank/DDBJ databases">
        <title>Genome analysis of Parmales, a sister group of diatoms, reveals the evolutionary specialization of diatoms from phago-mixotrophs to photoautotrophs.</title>
        <authorList>
            <person name="Ban H."/>
            <person name="Sato S."/>
            <person name="Yoshikawa S."/>
            <person name="Kazumasa Y."/>
            <person name="Nakamura Y."/>
            <person name="Ichinomiya M."/>
            <person name="Saitoh K."/>
            <person name="Sato N."/>
            <person name="Blanc-Mathieu R."/>
            <person name="Endo H."/>
            <person name="Kuwata A."/>
            <person name="Ogata H."/>
        </authorList>
    </citation>
    <scope>NUCLEOTIDE SEQUENCE</scope>
</reference>
<keyword evidence="5" id="KW-0479">Metal-binding</keyword>
<keyword evidence="10" id="KW-1185">Reference proteome</keyword>
<keyword evidence="7" id="KW-0460">Magnesium</keyword>
<dbReference type="GO" id="GO:0036424">
    <property type="term" value="F:L-phosphoserine phosphatase activity"/>
    <property type="evidence" value="ECO:0007669"/>
    <property type="project" value="TreeGrafter"/>
</dbReference>
<dbReference type="NCBIfam" id="TIGR01488">
    <property type="entry name" value="HAD-SF-IB"/>
    <property type="match status" value="1"/>
</dbReference>
<dbReference type="AlphaFoldDB" id="A0A9W6ZJS6"/>
<gene>
    <name evidence="9" type="ORF">TrRE_jg4906</name>
</gene>
<comment type="caution">
    <text evidence="9">The sequence shown here is derived from an EMBL/GenBank/DDBJ whole genome shotgun (WGS) entry which is preliminary data.</text>
</comment>
<evidence type="ECO:0000256" key="3">
    <source>
        <dbReference type="ARBA" id="ARBA00012640"/>
    </source>
</evidence>
<protein>
    <recommendedName>
        <fullName evidence="3">phosphoserine phosphatase</fullName>
        <ecNumber evidence="3">3.1.3.3</ecNumber>
    </recommendedName>
</protein>
<evidence type="ECO:0000256" key="1">
    <source>
        <dbReference type="ARBA" id="ARBA00001946"/>
    </source>
</evidence>
<sequence length="211" mass="22603">VDSTVINEEGIDVLADYLGKGPEVSAWTAKAMGGNVKFEDALAARLALIEPSRSSIESCIKDRPFQLTPGVEGLVGALHEKGVDVWFVSGGFRIMIEPIAEALGVPRTNILANTILFEDDDRGTYKGFDPKEPTSADMGKPRAVREVKASKGHKTVVMVGDGATDAQAVAEGAADKFLGFGGVADREAVREKADWFVYDFEEVTKVVKGLD</sequence>
<accession>A0A9W6ZJS6</accession>
<proteinExistence type="predicted"/>
<dbReference type="InterPro" id="IPR023214">
    <property type="entry name" value="HAD_sf"/>
</dbReference>
<evidence type="ECO:0000256" key="8">
    <source>
        <dbReference type="ARBA" id="ARBA00023299"/>
    </source>
</evidence>